<accession>V5WGK3</accession>
<dbReference type="AlphaFoldDB" id="V5WGK3"/>
<dbReference type="Proteomes" id="UP000018680">
    <property type="component" value="Chromosome"/>
</dbReference>
<sequence>MVIRGNPEMSRITGIPDGTGLPLGTVRPQFEATIYNLMYQRP</sequence>
<dbReference type="HOGENOM" id="CLU_3257632_0_0_12"/>
<dbReference type="EMBL" id="CP006939">
    <property type="protein sequence ID" value="AHC14962.1"/>
    <property type="molecule type" value="Genomic_DNA"/>
</dbReference>
<reference evidence="2 3" key="1">
    <citation type="journal article" date="2015" name="Stand. Genomic Sci.">
        <title>Complete genome sequence and description of Salinispira pacifica gen. nov., sp. nov., a novel spirochaete isolated form a hypersaline microbial mat.</title>
        <authorList>
            <person name="Ben Hania W."/>
            <person name="Joseph M."/>
            <person name="Schumann P."/>
            <person name="Bunk B."/>
            <person name="Fiebig A."/>
            <person name="Sproer C."/>
            <person name="Klenk H.P."/>
            <person name="Fardeau M.L."/>
            <person name="Spring S."/>
        </authorList>
    </citation>
    <scope>NUCLEOTIDE SEQUENCE [LARGE SCALE GENOMIC DNA]</scope>
    <source>
        <strain evidence="2 3">L21-RPul-D2</strain>
    </source>
</reference>
<organism evidence="2 3">
    <name type="scientific">Salinispira pacifica</name>
    <dbReference type="NCBI Taxonomy" id="1307761"/>
    <lineage>
        <taxon>Bacteria</taxon>
        <taxon>Pseudomonadati</taxon>
        <taxon>Spirochaetota</taxon>
        <taxon>Spirochaetia</taxon>
        <taxon>Spirochaetales</taxon>
        <taxon>Spirochaetaceae</taxon>
        <taxon>Salinispira</taxon>
    </lineage>
</organism>
<name>V5WGK3_9SPIO</name>
<feature type="region of interest" description="Disordered" evidence="1">
    <location>
        <begin position="1"/>
        <end position="20"/>
    </location>
</feature>
<keyword evidence="3" id="KW-1185">Reference proteome</keyword>
<protein>
    <submittedName>
        <fullName evidence="2">Uncharacterized protein</fullName>
    </submittedName>
</protein>
<gene>
    <name evidence="2" type="ORF">L21SP2_1573</name>
</gene>
<dbReference type="STRING" id="1307761.L21SP2_1573"/>
<evidence type="ECO:0000313" key="2">
    <source>
        <dbReference type="EMBL" id="AHC14962.1"/>
    </source>
</evidence>
<evidence type="ECO:0000256" key="1">
    <source>
        <dbReference type="SAM" id="MobiDB-lite"/>
    </source>
</evidence>
<evidence type="ECO:0000313" key="3">
    <source>
        <dbReference type="Proteomes" id="UP000018680"/>
    </source>
</evidence>
<proteinExistence type="predicted"/>
<dbReference type="KEGG" id="slr:L21SP2_1573"/>